<reference evidence="3 4" key="1">
    <citation type="submission" date="2023-06" db="EMBL/GenBank/DDBJ databases">
        <authorList>
            <person name="Yushchuk O."/>
            <person name="Binda E."/>
            <person name="Ruckert-Reed C."/>
            <person name="Fedorenko V."/>
            <person name="Kalinowski J."/>
            <person name="Marinelli F."/>
        </authorList>
    </citation>
    <scope>NUCLEOTIDE SEQUENCE [LARGE SCALE GENOMIC DNA]</scope>
    <source>
        <strain evidence="3 4">NRRL 3884</strain>
    </source>
</reference>
<dbReference type="EMBL" id="CP126980">
    <property type="protein sequence ID" value="WIM98591.1"/>
    <property type="molecule type" value="Genomic_DNA"/>
</dbReference>
<proteinExistence type="predicted"/>
<accession>A0ABY8WL12</accession>
<name>A0ABY8WL12_9ACTN</name>
<dbReference type="Proteomes" id="UP001240150">
    <property type="component" value="Chromosome"/>
</dbReference>
<keyword evidence="2" id="KW-1133">Transmembrane helix</keyword>
<keyword evidence="2" id="KW-0472">Membrane</keyword>
<evidence type="ECO:0000256" key="2">
    <source>
        <dbReference type="SAM" id="Phobius"/>
    </source>
</evidence>
<organism evidence="3 4">
    <name type="scientific">Actinoplanes oblitus</name>
    <dbReference type="NCBI Taxonomy" id="3040509"/>
    <lineage>
        <taxon>Bacteria</taxon>
        <taxon>Bacillati</taxon>
        <taxon>Actinomycetota</taxon>
        <taxon>Actinomycetes</taxon>
        <taxon>Micromonosporales</taxon>
        <taxon>Micromonosporaceae</taxon>
        <taxon>Actinoplanes</taxon>
    </lineage>
</organism>
<feature type="region of interest" description="Disordered" evidence="1">
    <location>
        <begin position="111"/>
        <end position="133"/>
    </location>
</feature>
<sequence length="145" mass="14859">MIGTTAAAIGRLARTVLLLCTVFGLATMHTLGHAGVRGEHPGAPAMSAVQAAVPSITTGSMSSASAEACPDDHCTGHHHQMTVWSVCLAVLGGLAVVLLLAMALVAAARPYPGPRGHERTRRRPTRAPPGTRTGLTLASTAVLRI</sequence>
<evidence type="ECO:0000313" key="4">
    <source>
        <dbReference type="Proteomes" id="UP001240150"/>
    </source>
</evidence>
<keyword evidence="4" id="KW-1185">Reference proteome</keyword>
<protein>
    <submittedName>
        <fullName evidence="3">DUF6153 family protein</fullName>
    </submittedName>
</protein>
<evidence type="ECO:0000256" key="1">
    <source>
        <dbReference type="SAM" id="MobiDB-lite"/>
    </source>
</evidence>
<dbReference type="RefSeq" id="WP_284919972.1">
    <property type="nucleotide sequence ID" value="NZ_CP126980.1"/>
</dbReference>
<gene>
    <name evidence="3" type="ORF">ACTOB_002195</name>
</gene>
<keyword evidence="2" id="KW-0812">Transmembrane</keyword>
<feature type="transmembrane region" description="Helical" evidence="2">
    <location>
        <begin position="83"/>
        <end position="107"/>
    </location>
</feature>
<evidence type="ECO:0000313" key="3">
    <source>
        <dbReference type="EMBL" id="WIM98591.1"/>
    </source>
</evidence>
<dbReference type="InterPro" id="IPR046151">
    <property type="entry name" value="DUF6153"/>
</dbReference>
<dbReference type="Pfam" id="PF19650">
    <property type="entry name" value="DUF6153"/>
    <property type="match status" value="1"/>
</dbReference>